<dbReference type="PANTHER" id="PTHR47996">
    <property type="entry name" value="TRANSCRIPTION FACTOR DUO1"/>
    <property type="match status" value="1"/>
</dbReference>
<dbReference type="Gene3D" id="1.10.10.60">
    <property type="entry name" value="Homeodomain-like"/>
    <property type="match status" value="2"/>
</dbReference>
<keyword evidence="5" id="KW-0804">Transcription</keyword>
<evidence type="ECO:0000256" key="6">
    <source>
        <dbReference type="ARBA" id="ARBA00023242"/>
    </source>
</evidence>
<dbReference type="InterPro" id="IPR009057">
    <property type="entry name" value="Homeodomain-like_sf"/>
</dbReference>
<feature type="domain" description="Myb-like" evidence="7">
    <location>
        <begin position="13"/>
        <end position="65"/>
    </location>
</feature>
<dbReference type="EMBL" id="JBJUIK010000001">
    <property type="protein sequence ID" value="KAL3537052.1"/>
    <property type="molecule type" value="Genomic_DNA"/>
</dbReference>
<feature type="domain" description="HTH myb-type" evidence="8">
    <location>
        <begin position="13"/>
        <end position="69"/>
    </location>
</feature>
<comment type="caution">
    <text evidence="9">The sequence shown here is derived from an EMBL/GenBank/DDBJ whole genome shotgun (WGS) entry which is preliminary data.</text>
</comment>
<evidence type="ECO:0000256" key="2">
    <source>
        <dbReference type="ARBA" id="ARBA00022737"/>
    </source>
</evidence>
<keyword evidence="10" id="KW-1185">Reference proteome</keyword>
<accession>A0ABD3B0K8</accession>
<keyword evidence="6" id="KW-0539">Nucleus</keyword>
<dbReference type="InterPro" id="IPR017930">
    <property type="entry name" value="Myb_dom"/>
</dbReference>
<organism evidence="9 10">
    <name type="scientific">Cinchona calisaya</name>
    <dbReference type="NCBI Taxonomy" id="153742"/>
    <lineage>
        <taxon>Eukaryota</taxon>
        <taxon>Viridiplantae</taxon>
        <taxon>Streptophyta</taxon>
        <taxon>Embryophyta</taxon>
        <taxon>Tracheophyta</taxon>
        <taxon>Spermatophyta</taxon>
        <taxon>Magnoliopsida</taxon>
        <taxon>eudicotyledons</taxon>
        <taxon>Gunneridae</taxon>
        <taxon>Pentapetalae</taxon>
        <taxon>asterids</taxon>
        <taxon>lamiids</taxon>
        <taxon>Gentianales</taxon>
        <taxon>Rubiaceae</taxon>
        <taxon>Cinchonoideae</taxon>
        <taxon>Cinchoneae</taxon>
        <taxon>Cinchona</taxon>
    </lineage>
</organism>
<dbReference type="FunFam" id="1.10.10.60:FF:000060">
    <property type="entry name" value="MYB transcription factor"/>
    <property type="match status" value="1"/>
</dbReference>
<name>A0ABD3B0K8_9GENT</name>
<dbReference type="PROSITE" id="PS50090">
    <property type="entry name" value="MYB_LIKE"/>
    <property type="match status" value="2"/>
</dbReference>
<comment type="subcellular location">
    <subcellularLocation>
        <location evidence="1">Nucleus</location>
    </subcellularLocation>
</comment>
<evidence type="ECO:0000256" key="5">
    <source>
        <dbReference type="ARBA" id="ARBA00023163"/>
    </source>
</evidence>
<keyword evidence="2" id="KW-0677">Repeat</keyword>
<evidence type="ECO:0000256" key="3">
    <source>
        <dbReference type="ARBA" id="ARBA00023015"/>
    </source>
</evidence>
<dbReference type="InterPro" id="IPR053106">
    <property type="entry name" value="Plant_Male-Germline_Reg_TFs"/>
</dbReference>
<dbReference type="Proteomes" id="UP001630127">
    <property type="component" value="Unassembled WGS sequence"/>
</dbReference>
<dbReference type="PANTHER" id="PTHR47996:SF3">
    <property type="entry name" value="TRANSCRIPTION FACTOR DUO1"/>
    <property type="match status" value="1"/>
</dbReference>
<dbReference type="Pfam" id="PF00249">
    <property type="entry name" value="Myb_DNA-binding"/>
    <property type="match status" value="2"/>
</dbReference>
<sequence>MDGRRRRLLCDEMGEIKKGPWKAEEDEVLINHVKKYGPRDWSSIRSKGLLQRTGKSCRLRWVNKLRPNLKSGVKFSAEEERIVMDLQAQFGNKWAKIATYLPGRTDNDVKNFWSSRQKRLARILRTPASSSSSSNRSHKNKQVTTAIHNVPSLEAPKFSSSSEEESLPKSQSWSSSYIVTSETEATLFQMLPLPELVMHPNSLNYEPSFLPPEFDLIEKKPCIDQAILPQLSFPQFQSEFALSMENQEMDTRLHGDPNYLEAFGNSNSSELGNVQLPIMPTCFGSERSARIAGSGENANTVTPDSFMDDFPIEVFDHIEPLPSPLDW</sequence>
<proteinExistence type="predicted"/>
<keyword evidence="3" id="KW-0805">Transcription regulation</keyword>
<evidence type="ECO:0000256" key="1">
    <source>
        <dbReference type="ARBA" id="ARBA00004123"/>
    </source>
</evidence>
<dbReference type="SUPFAM" id="SSF46689">
    <property type="entry name" value="Homeodomain-like"/>
    <property type="match status" value="1"/>
</dbReference>
<dbReference type="FunFam" id="1.10.10.60:FF:000351">
    <property type="entry name" value="Transcription factor GAMYB"/>
    <property type="match status" value="1"/>
</dbReference>
<dbReference type="InterPro" id="IPR001005">
    <property type="entry name" value="SANT/Myb"/>
</dbReference>
<dbReference type="CDD" id="cd00167">
    <property type="entry name" value="SANT"/>
    <property type="match status" value="2"/>
</dbReference>
<dbReference type="PROSITE" id="PS51294">
    <property type="entry name" value="HTH_MYB"/>
    <property type="match status" value="2"/>
</dbReference>
<evidence type="ECO:0000259" key="7">
    <source>
        <dbReference type="PROSITE" id="PS50090"/>
    </source>
</evidence>
<dbReference type="GO" id="GO:0005634">
    <property type="term" value="C:nucleus"/>
    <property type="evidence" value="ECO:0007669"/>
    <property type="project" value="UniProtKB-SubCell"/>
</dbReference>
<feature type="domain" description="Myb-like" evidence="7">
    <location>
        <begin position="74"/>
        <end position="117"/>
    </location>
</feature>
<dbReference type="AlphaFoldDB" id="A0ABD3B0K8"/>
<gene>
    <name evidence="9" type="ORF">ACH5RR_000418</name>
</gene>
<reference evidence="9 10" key="1">
    <citation type="submission" date="2024-11" db="EMBL/GenBank/DDBJ databases">
        <title>A near-complete genome assembly of Cinchona calisaya.</title>
        <authorList>
            <person name="Lian D.C."/>
            <person name="Zhao X.W."/>
            <person name="Wei L."/>
        </authorList>
    </citation>
    <scope>NUCLEOTIDE SEQUENCE [LARGE SCALE GENOMIC DNA]</scope>
    <source>
        <tissue evidence="9">Nenye</tissue>
    </source>
</reference>
<evidence type="ECO:0000313" key="9">
    <source>
        <dbReference type="EMBL" id="KAL3537052.1"/>
    </source>
</evidence>
<evidence type="ECO:0000313" key="10">
    <source>
        <dbReference type="Proteomes" id="UP001630127"/>
    </source>
</evidence>
<dbReference type="GO" id="GO:0003677">
    <property type="term" value="F:DNA binding"/>
    <property type="evidence" value="ECO:0007669"/>
    <property type="project" value="UniProtKB-KW"/>
</dbReference>
<keyword evidence="4" id="KW-0238">DNA-binding</keyword>
<feature type="domain" description="HTH myb-type" evidence="8">
    <location>
        <begin position="70"/>
        <end position="121"/>
    </location>
</feature>
<evidence type="ECO:0000256" key="4">
    <source>
        <dbReference type="ARBA" id="ARBA00023125"/>
    </source>
</evidence>
<evidence type="ECO:0000259" key="8">
    <source>
        <dbReference type="PROSITE" id="PS51294"/>
    </source>
</evidence>
<protein>
    <submittedName>
        <fullName evidence="9">Uncharacterized protein</fullName>
    </submittedName>
</protein>
<dbReference type="SMART" id="SM00717">
    <property type="entry name" value="SANT"/>
    <property type="match status" value="2"/>
</dbReference>